<dbReference type="InterPro" id="IPR003599">
    <property type="entry name" value="Ig_sub"/>
</dbReference>
<dbReference type="Pfam" id="PF07686">
    <property type="entry name" value="V-set"/>
    <property type="match status" value="1"/>
</dbReference>
<dbReference type="CDD" id="cd00096">
    <property type="entry name" value="Ig"/>
    <property type="match status" value="1"/>
</dbReference>
<evidence type="ECO:0000256" key="1">
    <source>
        <dbReference type="ARBA" id="ARBA00022729"/>
    </source>
</evidence>
<name>A0AAW1DUU8_ZOAVI</name>
<dbReference type="SMART" id="SM00408">
    <property type="entry name" value="IGc2"/>
    <property type="match status" value="4"/>
</dbReference>
<feature type="transmembrane region" description="Helical" evidence="5">
    <location>
        <begin position="485"/>
        <end position="508"/>
    </location>
</feature>
<dbReference type="InterPro" id="IPR013106">
    <property type="entry name" value="Ig_V-set"/>
</dbReference>
<dbReference type="InterPro" id="IPR007110">
    <property type="entry name" value="Ig-like_dom"/>
</dbReference>
<evidence type="ECO:0000256" key="2">
    <source>
        <dbReference type="ARBA" id="ARBA00023157"/>
    </source>
</evidence>
<accession>A0AAW1DUU8</accession>
<comment type="caution">
    <text evidence="8">The sequence shown here is derived from an EMBL/GenBank/DDBJ whole genome shotgun (WGS) entry which is preliminary data.</text>
</comment>
<organism evidence="8 9">
    <name type="scientific">Zoarces viviparus</name>
    <name type="common">Viviparous eelpout</name>
    <name type="synonym">Blennius viviparus</name>
    <dbReference type="NCBI Taxonomy" id="48416"/>
    <lineage>
        <taxon>Eukaryota</taxon>
        <taxon>Metazoa</taxon>
        <taxon>Chordata</taxon>
        <taxon>Craniata</taxon>
        <taxon>Vertebrata</taxon>
        <taxon>Euteleostomi</taxon>
        <taxon>Actinopterygii</taxon>
        <taxon>Neopterygii</taxon>
        <taxon>Teleostei</taxon>
        <taxon>Neoteleostei</taxon>
        <taxon>Acanthomorphata</taxon>
        <taxon>Eupercaria</taxon>
        <taxon>Perciformes</taxon>
        <taxon>Cottioidei</taxon>
        <taxon>Zoarcales</taxon>
        <taxon>Zoarcidae</taxon>
        <taxon>Zoarcinae</taxon>
        <taxon>Zoarces</taxon>
    </lineage>
</organism>
<dbReference type="PANTHER" id="PTHR44337">
    <property type="entry name" value="CARCINOEMBRYONIC ANTIGEN-RELATED CELL ADHESION MOLECULE 8"/>
    <property type="match status" value="1"/>
</dbReference>
<feature type="chain" id="PRO_5043317970" description="Ig-like domain-containing protein" evidence="6">
    <location>
        <begin position="21"/>
        <end position="540"/>
    </location>
</feature>
<keyword evidence="4" id="KW-0393">Immunoglobulin domain</keyword>
<feature type="domain" description="Ig-like" evidence="7">
    <location>
        <begin position="215"/>
        <end position="299"/>
    </location>
</feature>
<keyword evidence="5" id="KW-1133">Transmembrane helix</keyword>
<sequence length="540" mass="58293">MEIAVIHFIILVAISGLTKGAGVLPDGPLNAAVGETVMFTTTRTPSETSFQLFWKFGDKNVITFNTNNFTGAEYEGRITLFISTGSLELRNLTPNDSGEYSVSIIPAGELAEEGKTRLDVHVRVSDVMATASSTDLVEDSSVRLSCSSSGSSLSFLWFNRSSEVTAGDRVQLTDGGATLTINVTRYDQGPFRCNVSNPVSSATSGPIYLFISYGPDNIILTISPSQEYYGEGSNINLNCSADSRPVAQYTWLLNGDPLSDTGPELRLMNIQESKSGNYSCQVFNNRTLRSIKSQPAAISVLKRISGAYITSKTNPLIEGKSFNLSCDAAGSVFTREWKKDDLTLTPDDNVAFYDNNRVLSFASLSKKDTGDYFCKVSNPLSHDEATYTMVVFYGPENVRIIGPSEIQLKEILTLTCFAESVPATYTWMLNGTKIHNSAVFTKHITESSDSGDYICEVMNSITGRTSSAVHGLSVTDGSGGLSAGAIAGIVILCLVASSAGAGGGYYLYKKKINKKTPPNSESKEPEECVYENTSAIYENT</sequence>
<dbReference type="SMART" id="SM00409">
    <property type="entry name" value="IG"/>
    <property type="match status" value="5"/>
</dbReference>
<dbReference type="InterPro" id="IPR036179">
    <property type="entry name" value="Ig-like_dom_sf"/>
</dbReference>
<dbReference type="SUPFAM" id="SSF48726">
    <property type="entry name" value="Immunoglobulin"/>
    <property type="match status" value="5"/>
</dbReference>
<gene>
    <name evidence="8" type="ORF">VZT92_027536</name>
</gene>
<evidence type="ECO:0000256" key="3">
    <source>
        <dbReference type="ARBA" id="ARBA00023180"/>
    </source>
</evidence>
<feature type="signal peptide" evidence="6">
    <location>
        <begin position="1"/>
        <end position="20"/>
    </location>
</feature>
<evidence type="ECO:0000256" key="5">
    <source>
        <dbReference type="SAM" id="Phobius"/>
    </source>
</evidence>
<evidence type="ECO:0000256" key="4">
    <source>
        <dbReference type="ARBA" id="ARBA00023319"/>
    </source>
</evidence>
<dbReference type="Proteomes" id="UP001488805">
    <property type="component" value="Unassembled WGS sequence"/>
</dbReference>
<evidence type="ECO:0000313" key="9">
    <source>
        <dbReference type="Proteomes" id="UP001488805"/>
    </source>
</evidence>
<evidence type="ECO:0000259" key="7">
    <source>
        <dbReference type="PROSITE" id="PS50835"/>
    </source>
</evidence>
<dbReference type="Pfam" id="PF07679">
    <property type="entry name" value="I-set"/>
    <property type="match status" value="1"/>
</dbReference>
<dbReference type="AlphaFoldDB" id="A0AAW1DUU8"/>
<dbReference type="Pfam" id="PF00047">
    <property type="entry name" value="ig"/>
    <property type="match status" value="1"/>
</dbReference>
<keyword evidence="1 6" id="KW-0732">Signal</keyword>
<feature type="domain" description="Ig-like" evidence="7">
    <location>
        <begin position="395"/>
        <end position="475"/>
    </location>
</feature>
<keyword evidence="9" id="KW-1185">Reference proteome</keyword>
<dbReference type="InterPro" id="IPR003598">
    <property type="entry name" value="Ig_sub2"/>
</dbReference>
<dbReference type="InterPro" id="IPR013151">
    <property type="entry name" value="Immunoglobulin_dom"/>
</dbReference>
<keyword evidence="3" id="KW-0325">Glycoprotein</keyword>
<dbReference type="PROSITE" id="PS50835">
    <property type="entry name" value="IG_LIKE"/>
    <property type="match status" value="4"/>
</dbReference>
<keyword evidence="5" id="KW-0472">Membrane</keyword>
<reference evidence="8 9" key="1">
    <citation type="journal article" date="2024" name="Genome Biol. Evol.">
        <title>Chromosome-level genome assembly of the viviparous eelpout Zoarces viviparus.</title>
        <authorList>
            <person name="Fuhrmann N."/>
            <person name="Brasseur M.V."/>
            <person name="Bakowski C.E."/>
            <person name="Podsiadlowski L."/>
            <person name="Prost S."/>
            <person name="Krehenwinkel H."/>
            <person name="Mayer C."/>
        </authorList>
    </citation>
    <scope>NUCLEOTIDE SEQUENCE [LARGE SCALE GENOMIC DNA]</scope>
    <source>
        <strain evidence="8">NO-MEL_2022_Ind0_liver</strain>
    </source>
</reference>
<dbReference type="Pfam" id="PF13895">
    <property type="entry name" value="Ig_2"/>
    <property type="match status" value="1"/>
</dbReference>
<keyword evidence="2" id="KW-1015">Disulfide bond</keyword>
<dbReference type="Gene3D" id="2.60.40.10">
    <property type="entry name" value="Immunoglobulins"/>
    <property type="match status" value="5"/>
</dbReference>
<protein>
    <recommendedName>
        <fullName evidence="7">Ig-like domain-containing protein</fullName>
    </recommendedName>
</protein>
<evidence type="ECO:0000256" key="6">
    <source>
        <dbReference type="SAM" id="SignalP"/>
    </source>
</evidence>
<feature type="domain" description="Ig-like" evidence="7">
    <location>
        <begin position="318"/>
        <end position="388"/>
    </location>
</feature>
<keyword evidence="5" id="KW-0812">Transmembrane</keyword>
<dbReference type="PANTHER" id="PTHR44337:SF20">
    <property type="entry name" value="CARCINOEMBRYONIC ANTIGEN-RELATED CELL ADHESION MOLECULE 5-RELATED"/>
    <property type="match status" value="1"/>
</dbReference>
<dbReference type="InterPro" id="IPR013783">
    <property type="entry name" value="Ig-like_fold"/>
</dbReference>
<proteinExistence type="predicted"/>
<feature type="domain" description="Ig-like" evidence="7">
    <location>
        <begin position="125"/>
        <end position="204"/>
    </location>
</feature>
<evidence type="ECO:0000313" key="8">
    <source>
        <dbReference type="EMBL" id="KAK9514046.1"/>
    </source>
</evidence>
<dbReference type="InterPro" id="IPR052598">
    <property type="entry name" value="IgSF_CEA-related"/>
</dbReference>
<dbReference type="EMBL" id="JBCEZU010000597">
    <property type="protein sequence ID" value="KAK9514046.1"/>
    <property type="molecule type" value="Genomic_DNA"/>
</dbReference>
<dbReference type="InterPro" id="IPR013098">
    <property type="entry name" value="Ig_I-set"/>
</dbReference>